<feature type="modified residue" description="4-aspartylphosphate" evidence="2">
    <location>
        <position position="37"/>
    </location>
</feature>
<keyword evidence="5" id="KW-1185">Reference proteome</keyword>
<evidence type="ECO:0000313" key="5">
    <source>
        <dbReference type="Proteomes" id="UP000050509"/>
    </source>
</evidence>
<sequence>MIERMLKIAGYRAVMAENGARAVEVAQQAQPALILMDMGLPIMNGWDATSTIKRLPETQHIPVIALTAYALTEDRERCFAAGCDDYETKPIEFPRLLSKIRRLLQPAAARA</sequence>
<dbReference type="Gene3D" id="3.40.50.2300">
    <property type="match status" value="1"/>
</dbReference>
<evidence type="ECO:0000313" key="4">
    <source>
        <dbReference type="EMBL" id="KPV50697.1"/>
    </source>
</evidence>
<dbReference type="Pfam" id="PF00072">
    <property type="entry name" value="Response_reg"/>
    <property type="match status" value="1"/>
</dbReference>
<organism evidence="4 5">
    <name type="scientific">Kouleothrix aurantiaca</name>
    <dbReference type="NCBI Taxonomy" id="186479"/>
    <lineage>
        <taxon>Bacteria</taxon>
        <taxon>Bacillati</taxon>
        <taxon>Chloroflexota</taxon>
        <taxon>Chloroflexia</taxon>
        <taxon>Chloroflexales</taxon>
        <taxon>Roseiflexineae</taxon>
        <taxon>Roseiflexaceae</taxon>
        <taxon>Kouleothrix</taxon>
    </lineage>
</organism>
<dbReference type="InterPro" id="IPR011006">
    <property type="entry name" value="CheY-like_superfamily"/>
</dbReference>
<dbReference type="EMBL" id="LJCR01001254">
    <property type="protein sequence ID" value="KPV50697.1"/>
    <property type="molecule type" value="Genomic_DNA"/>
</dbReference>
<dbReference type="GO" id="GO:0000160">
    <property type="term" value="P:phosphorelay signal transduction system"/>
    <property type="evidence" value="ECO:0007669"/>
    <property type="project" value="InterPro"/>
</dbReference>
<evidence type="ECO:0000256" key="1">
    <source>
        <dbReference type="ARBA" id="ARBA00022553"/>
    </source>
</evidence>
<protein>
    <submittedName>
        <fullName evidence="4">Chemotaxis protein CheY</fullName>
    </submittedName>
</protein>
<dbReference type="PANTHER" id="PTHR45339:SF3">
    <property type="entry name" value="HISTIDINE KINASE"/>
    <property type="match status" value="1"/>
</dbReference>
<evidence type="ECO:0000259" key="3">
    <source>
        <dbReference type="PROSITE" id="PS50110"/>
    </source>
</evidence>
<dbReference type="Proteomes" id="UP000050509">
    <property type="component" value="Unassembled WGS sequence"/>
</dbReference>
<gene>
    <name evidence="4" type="ORF">SE17_25405</name>
</gene>
<dbReference type="SMART" id="SM00448">
    <property type="entry name" value="REC"/>
    <property type="match status" value="1"/>
</dbReference>
<evidence type="ECO:0000256" key="2">
    <source>
        <dbReference type="PROSITE-ProRule" id="PRU00169"/>
    </source>
</evidence>
<proteinExistence type="predicted"/>
<dbReference type="PROSITE" id="PS50110">
    <property type="entry name" value="RESPONSE_REGULATORY"/>
    <property type="match status" value="1"/>
</dbReference>
<dbReference type="InterPro" id="IPR001789">
    <property type="entry name" value="Sig_transdc_resp-reg_receiver"/>
</dbReference>
<comment type="caution">
    <text evidence="4">The sequence shown here is derived from an EMBL/GenBank/DDBJ whole genome shotgun (WGS) entry which is preliminary data.</text>
</comment>
<feature type="domain" description="Response regulatory" evidence="3">
    <location>
        <begin position="1"/>
        <end position="104"/>
    </location>
</feature>
<keyword evidence="1 2" id="KW-0597">Phosphoprotein</keyword>
<name>A0A0P9D672_9CHLR</name>
<dbReference type="PANTHER" id="PTHR45339">
    <property type="entry name" value="HYBRID SIGNAL TRANSDUCTION HISTIDINE KINASE J"/>
    <property type="match status" value="1"/>
</dbReference>
<reference evidence="4 5" key="1">
    <citation type="submission" date="2015-09" db="EMBL/GenBank/DDBJ databases">
        <title>Draft genome sequence of Kouleothrix aurantiaca JCM 19913.</title>
        <authorList>
            <person name="Hemp J."/>
        </authorList>
    </citation>
    <scope>NUCLEOTIDE SEQUENCE [LARGE SCALE GENOMIC DNA]</scope>
    <source>
        <strain evidence="4 5">COM-B</strain>
    </source>
</reference>
<accession>A0A0P9D672</accession>
<dbReference type="SUPFAM" id="SSF52172">
    <property type="entry name" value="CheY-like"/>
    <property type="match status" value="1"/>
</dbReference>
<dbReference type="AlphaFoldDB" id="A0A0P9D672"/>